<reference evidence="2" key="1">
    <citation type="journal article" date="2019" name="Int. J. Syst. Evol. Microbiol.">
        <title>The Global Catalogue of Microorganisms (GCM) 10K type strain sequencing project: providing services to taxonomists for standard genome sequencing and annotation.</title>
        <authorList>
            <consortium name="The Broad Institute Genomics Platform"/>
            <consortium name="The Broad Institute Genome Sequencing Center for Infectious Disease"/>
            <person name="Wu L."/>
            <person name="Ma J."/>
        </authorList>
    </citation>
    <scope>NUCLEOTIDE SEQUENCE [LARGE SCALE GENOMIC DNA]</scope>
    <source>
        <strain evidence="2">JCM 19134</strain>
    </source>
</reference>
<protein>
    <submittedName>
        <fullName evidence="1">Uncharacterized protein</fullName>
    </submittedName>
</protein>
<evidence type="ECO:0000313" key="2">
    <source>
        <dbReference type="Proteomes" id="UP001409585"/>
    </source>
</evidence>
<dbReference type="AlphaFoldDB" id="A0AAV3U1Z2"/>
<sequence length="180" mass="20646">MLAVYKQDKSINNTQRIAFSKKYALIGFALTLLLNTSFSGAVEESSSHIDESKENSGQRKESIVVITNLMTQEESIAVHNLRSIFAMRLRRWGKEDRLEVFVLPDDHPTHSSFTKSILHTFPHNLRRIWDRRAYSGTGQLPNVVSTEEEMIEKVSNTPNSIGYVTKHHYRDSAKVVELER</sequence>
<keyword evidence="2" id="KW-1185">Reference proteome</keyword>
<dbReference type="EMBL" id="BAABLX010000016">
    <property type="protein sequence ID" value="GAA4942353.1"/>
    <property type="molecule type" value="Genomic_DNA"/>
</dbReference>
<evidence type="ECO:0000313" key="1">
    <source>
        <dbReference type="EMBL" id="GAA4942353.1"/>
    </source>
</evidence>
<comment type="caution">
    <text evidence="1">The sequence shown here is derived from an EMBL/GenBank/DDBJ whole genome shotgun (WGS) entry which is preliminary data.</text>
</comment>
<gene>
    <name evidence="1" type="ORF">GCM10025791_21040</name>
</gene>
<organism evidence="1 2">
    <name type="scientific">Halioxenophilus aromaticivorans</name>
    <dbReference type="NCBI Taxonomy" id="1306992"/>
    <lineage>
        <taxon>Bacteria</taxon>
        <taxon>Pseudomonadati</taxon>
        <taxon>Pseudomonadota</taxon>
        <taxon>Gammaproteobacteria</taxon>
        <taxon>Alteromonadales</taxon>
        <taxon>Alteromonadaceae</taxon>
        <taxon>Halioxenophilus</taxon>
    </lineage>
</organism>
<accession>A0AAV3U1Z2</accession>
<name>A0AAV3U1Z2_9ALTE</name>
<proteinExistence type="predicted"/>
<dbReference type="Proteomes" id="UP001409585">
    <property type="component" value="Unassembled WGS sequence"/>
</dbReference>
<dbReference type="SUPFAM" id="SSF53850">
    <property type="entry name" value="Periplasmic binding protein-like II"/>
    <property type="match status" value="1"/>
</dbReference>
<dbReference type="Gene3D" id="3.40.190.10">
    <property type="entry name" value="Periplasmic binding protein-like II"/>
    <property type="match status" value="1"/>
</dbReference>